<dbReference type="Proteomes" id="UP000826725">
    <property type="component" value="Chromosome"/>
</dbReference>
<protein>
    <submittedName>
        <fullName evidence="1">Uncharacterized protein</fullName>
    </submittedName>
</protein>
<proteinExistence type="predicted"/>
<reference evidence="1" key="1">
    <citation type="submission" date="2020-09" db="EMBL/GenBank/DDBJ databases">
        <title>Desulfogranum mesoprofundum gen. nov., sp. nov., a novel mesophilic, sulfate-reducing chemolithoautotroph isolated from a deep-sea hydrothermal vent chimney in the Suiyo Seamount.</title>
        <authorList>
            <person name="Hashimoto Y."/>
            <person name="Nakagawa S."/>
        </authorList>
    </citation>
    <scope>NUCLEOTIDE SEQUENCE</scope>
    <source>
        <strain evidence="1">KT2</strain>
    </source>
</reference>
<dbReference type="Pfam" id="PF10133">
    <property type="entry name" value="CooT"/>
    <property type="match status" value="1"/>
</dbReference>
<dbReference type="AlphaFoldDB" id="A0A8D5FI59"/>
<evidence type="ECO:0000313" key="1">
    <source>
        <dbReference type="EMBL" id="BCL61066.1"/>
    </source>
</evidence>
<keyword evidence="2" id="KW-1185">Reference proteome</keyword>
<sequence>MCQTNVVLNENGNEKLLLENVTALKIVEDGLLITTLFEGEKEFSGMSLDRIDFNEGKVYLFKP</sequence>
<dbReference type="RefSeq" id="WP_228857125.1">
    <property type="nucleotide sequence ID" value="NZ_AP024086.1"/>
</dbReference>
<name>A0A8D5FI59_9BACT</name>
<dbReference type="InterPro" id="IPR019300">
    <property type="entry name" value="CooT"/>
</dbReference>
<dbReference type="EMBL" id="AP024086">
    <property type="protein sequence ID" value="BCL61066.1"/>
    <property type="molecule type" value="Genomic_DNA"/>
</dbReference>
<organism evidence="1 2">
    <name type="scientific">Desulfomarina profundi</name>
    <dbReference type="NCBI Taxonomy" id="2772557"/>
    <lineage>
        <taxon>Bacteria</taxon>
        <taxon>Pseudomonadati</taxon>
        <taxon>Thermodesulfobacteriota</taxon>
        <taxon>Desulfobulbia</taxon>
        <taxon>Desulfobulbales</taxon>
        <taxon>Desulfobulbaceae</taxon>
        <taxon>Desulfomarina</taxon>
    </lineage>
</organism>
<accession>A0A8D5FI59</accession>
<dbReference type="KEGG" id="dbk:DGMP_17590"/>
<evidence type="ECO:0000313" key="2">
    <source>
        <dbReference type="Proteomes" id="UP000826725"/>
    </source>
</evidence>
<gene>
    <name evidence="1" type="ORF">DGMP_17590</name>
</gene>